<dbReference type="RefSeq" id="WP_249480846.1">
    <property type="nucleotide sequence ID" value="NZ_CP097218.1"/>
</dbReference>
<dbReference type="PANTHER" id="PTHR13887:SF41">
    <property type="entry name" value="THIOREDOXIN SUPERFAMILY PROTEIN"/>
    <property type="match status" value="1"/>
</dbReference>
<dbReference type="PANTHER" id="PTHR13887">
    <property type="entry name" value="GLUTATHIONE S-TRANSFERASE KAPPA"/>
    <property type="match status" value="1"/>
</dbReference>
<reference evidence="2" key="1">
    <citation type="submission" date="2022-05" db="EMBL/GenBank/DDBJ databases">
        <title>Genomic analysis of Brachybacterium sp. CBA3104.</title>
        <authorList>
            <person name="Roh S.W."/>
            <person name="Kim Y.B."/>
            <person name="Kim Y."/>
        </authorList>
    </citation>
    <scope>NUCLEOTIDE SEQUENCE</scope>
    <source>
        <strain evidence="2">CBA3104</strain>
    </source>
</reference>
<dbReference type="EMBL" id="CP097218">
    <property type="protein sequence ID" value="UQN31424.1"/>
    <property type="molecule type" value="Genomic_DNA"/>
</dbReference>
<dbReference type="InterPro" id="IPR001853">
    <property type="entry name" value="DSBA-like_thioredoxin_dom"/>
</dbReference>
<keyword evidence="3" id="KW-1185">Reference proteome</keyword>
<sequence>MSPSESTPAAAPSLIPLGATQPLVVDVWTDVVCPWCYVGEGRLEQAIQEAGLAGKVQVRTHSFELDPSAPTRAEERAAGQSPTNVEHLMQKTGRGAEEVRGMEEQIAQLARELGRDYALERPVASTRPAHRLLQAVRAAAGEEAAKDFFLSLQRGYFRGELDPFEDEVLVEHAVAAGLHAQAAREVLASDAHDSEVDEEVRAAVEMGARGVPFMVLGDTYAAPGALPVEALRGALEELGRARGLLGEDGAADGPTGIIGGEACGIDGNC</sequence>
<dbReference type="InterPro" id="IPR036249">
    <property type="entry name" value="Thioredoxin-like_sf"/>
</dbReference>
<accession>A0ABY4NA43</accession>
<dbReference type="Proteomes" id="UP001055868">
    <property type="component" value="Chromosome"/>
</dbReference>
<dbReference type="Gene3D" id="3.40.30.10">
    <property type="entry name" value="Glutaredoxin"/>
    <property type="match status" value="1"/>
</dbReference>
<evidence type="ECO:0000313" key="2">
    <source>
        <dbReference type="EMBL" id="UQN31424.1"/>
    </source>
</evidence>
<feature type="domain" description="DSBA-like thioredoxin" evidence="1">
    <location>
        <begin position="24"/>
        <end position="235"/>
    </location>
</feature>
<dbReference type="CDD" id="cd03024">
    <property type="entry name" value="DsbA_FrnE"/>
    <property type="match status" value="1"/>
</dbReference>
<dbReference type="SUPFAM" id="SSF52833">
    <property type="entry name" value="Thioredoxin-like"/>
    <property type="match status" value="1"/>
</dbReference>
<dbReference type="Pfam" id="PF01323">
    <property type="entry name" value="DSBA"/>
    <property type="match status" value="1"/>
</dbReference>
<protein>
    <submittedName>
        <fullName evidence="2">DsbA family oxidoreductase</fullName>
    </submittedName>
</protein>
<gene>
    <name evidence="2" type="ORF">M4486_09150</name>
</gene>
<proteinExistence type="predicted"/>
<evidence type="ECO:0000313" key="3">
    <source>
        <dbReference type="Proteomes" id="UP001055868"/>
    </source>
</evidence>
<evidence type="ECO:0000259" key="1">
    <source>
        <dbReference type="Pfam" id="PF01323"/>
    </source>
</evidence>
<organism evidence="2 3">
    <name type="scientific">Brachybacterium kimchii</name>
    <dbReference type="NCBI Taxonomy" id="2942909"/>
    <lineage>
        <taxon>Bacteria</taxon>
        <taxon>Bacillati</taxon>
        <taxon>Actinomycetota</taxon>
        <taxon>Actinomycetes</taxon>
        <taxon>Micrococcales</taxon>
        <taxon>Dermabacteraceae</taxon>
        <taxon>Brachybacterium</taxon>
    </lineage>
</organism>
<name>A0ABY4NA43_9MICO</name>